<keyword evidence="7 9" id="KW-0472">Membrane</keyword>
<name>A0A379LGZ8_9GAMM</name>
<dbReference type="EMBL" id="UGVC01000001">
    <property type="protein sequence ID" value="SUD89808.1"/>
    <property type="molecule type" value="Genomic_DNA"/>
</dbReference>
<keyword evidence="12" id="KW-1185">Reference proteome</keyword>
<feature type="transmembrane region" description="Helical" evidence="9">
    <location>
        <begin position="136"/>
        <end position="156"/>
    </location>
</feature>
<feature type="transmembrane region" description="Helical" evidence="9">
    <location>
        <begin position="12"/>
        <end position="35"/>
    </location>
</feature>
<dbReference type="RefSeq" id="WP_028858597.1">
    <property type="nucleotide sequence ID" value="NZ_CAJHAQ010000001.1"/>
</dbReference>
<dbReference type="GO" id="GO:0022857">
    <property type="term" value="F:transmembrane transporter activity"/>
    <property type="evidence" value="ECO:0007669"/>
    <property type="project" value="UniProtKB-UniRule"/>
</dbReference>
<comment type="subcellular location">
    <subcellularLocation>
        <location evidence="1 9">Cell inner membrane</location>
        <topology evidence="1 9">Multi-pass membrane protein</topology>
    </subcellularLocation>
</comment>
<organism evidence="11 12">
    <name type="scientific">Psychrobacter phenylpyruvicus</name>
    <dbReference type="NCBI Taxonomy" id="29432"/>
    <lineage>
        <taxon>Bacteria</taxon>
        <taxon>Pseudomonadati</taxon>
        <taxon>Pseudomonadota</taxon>
        <taxon>Gammaproteobacteria</taxon>
        <taxon>Moraxellales</taxon>
        <taxon>Moraxellaceae</taxon>
        <taxon>Psychrobacter</taxon>
    </lineage>
</organism>
<dbReference type="STRING" id="1123034.GCA_000685805_01011"/>
<dbReference type="Pfam" id="PF04290">
    <property type="entry name" value="DctQ"/>
    <property type="match status" value="1"/>
</dbReference>
<evidence type="ECO:0000256" key="8">
    <source>
        <dbReference type="ARBA" id="ARBA00038436"/>
    </source>
</evidence>
<gene>
    <name evidence="11" type="ORF">NCTC10526_00112</name>
</gene>
<evidence type="ECO:0000313" key="12">
    <source>
        <dbReference type="Proteomes" id="UP000254123"/>
    </source>
</evidence>
<evidence type="ECO:0000313" key="11">
    <source>
        <dbReference type="EMBL" id="SUD89808.1"/>
    </source>
</evidence>
<protein>
    <recommendedName>
        <fullName evidence="9">TRAP transporter small permease protein</fullName>
    </recommendedName>
</protein>
<dbReference type="InterPro" id="IPR055348">
    <property type="entry name" value="DctQ"/>
</dbReference>
<accession>A0A379LGZ8</accession>
<evidence type="ECO:0000256" key="5">
    <source>
        <dbReference type="ARBA" id="ARBA00022692"/>
    </source>
</evidence>
<dbReference type="Proteomes" id="UP000254123">
    <property type="component" value="Unassembled WGS sequence"/>
</dbReference>
<keyword evidence="4 9" id="KW-0997">Cell inner membrane</keyword>
<evidence type="ECO:0000256" key="9">
    <source>
        <dbReference type="RuleBase" id="RU369079"/>
    </source>
</evidence>
<evidence type="ECO:0000259" key="10">
    <source>
        <dbReference type="Pfam" id="PF04290"/>
    </source>
</evidence>
<dbReference type="InterPro" id="IPR007387">
    <property type="entry name" value="TRAP_DctQ"/>
</dbReference>
<evidence type="ECO:0000256" key="6">
    <source>
        <dbReference type="ARBA" id="ARBA00022989"/>
    </source>
</evidence>
<evidence type="ECO:0000256" key="3">
    <source>
        <dbReference type="ARBA" id="ARBA00022475"/>
    </source>
</evidence>
<sequence length="175" mass="19474">MQALTSISRFLARICEFIGGVSLVIIVLVTIADVITRYLFKLTMGDFGFTIKGTVEIVSYMMFFALLAAFAAYVERSQVIVDVFTQKMPQHIKGYMMGIFMVGFFALGVIFVWGLYDSALDAKEFGKTTQDLRISMTPIFAFGSFLSALLAIRALIESINIFRTGEFFDAEETGA</sequence>
<comment type="function">
    <text evidence="9">Part of the tripartite ATP-independent periplasmic (TRAP) transport system.</text>
</comment>
<feature type="transmembrane region" description="Helical" evidence="9">
    <location>
        <begin position="95"/>
        <end position="116"/>
    </location>
</feature>
<dbReference type="AlphaFoldDB" id="A0A379LGZ8"/>
<evidence type="ECO:0000256" key="7">
    <source>
        <dbReference type="ARBA" id="ARBA00023136"/>
    </source>
</evidence>
<evidence type="ECO:0000256" key="4">
    <source>
        <dbReference type="ARBA" id="ARBA00022519"/>
    </source>
</evidence>
<evidence type="ECO:0000256" key="1">
    <source>
        <dbReference type="ARBA" id="ARBA00004429"/>
    </source>
</evidence>
<proteinExistence type="inferred from homology"/>
<dbReference type="PANTHER" id="PTHR35011">
    <property type="entry name" value="2,3-DIKETO-L-GULONATE TRAP TRANSPORTER SMALL PERMEASE PROTEIN YIAM"/>
    <property type="match status" value="1"/>
</dbReference>
<keyword evidence="2 9" id="KW-0813">Transport</keyword>
<feature type="domain" description="Tripartite ATP-independent periplasmic transporters DctQ component" evidence="10">
    <location>
        <begin position="26"/>
        <end position="163"/>
    </location>
</feature>
<keyword evidence="3" id="KW-1003">Cell membrane</keyword>
<reference evidence="11 12" key="1">
    <citation type="submission" date="2018-06" db="EMBL/GenBank/DDBJ databases">
        <authorList>
            <consortium name="Pathogen Informatics"/>
            <person name="Doyle S."/>
        </authorList>
    </citation>
    <scope>NUCLEOTIDE SEQUENCE [LARGE SCALE GENOMIC DNA]</scope>
    <source>
        <strain evidence="11 12">NCTC10526</strain>
    </source>
</reference>
<evidence type="ECO:0000256" key="2">
    <source>
        <dbReference type="ARBA" id="ARBA00022448"/>
    </source>
</evidence>
<feature type="transmembrane region" description="Helical" evidence="9">
    <location>
        <begin position="55"/>
        <end position="74"/>
    </location>
</feature>
<comment type="similarity">
    <text evidence="8 9">Belongs to the TRAP transporter small permease family.</text>
</comment>
<keyword evidence="6 9" id="KW-1133">Transmembrane helix</keyword>
<comment type="subunit">
    <text evidence="9">The complex comprises the extracytoplasmic solute receptor protein and the two transmembrane proteins.</text>
</comment>
<keyword evidence="5 9" id="KW-0812">Transmembrane</keyword>
<dbReference type="GO" id="GO:0005886">
    <property type="term" value="C:plasma membrane"/>
    <property type="evidence" value="ECO:0007669"/>
    <property type="project" value="UniProtKB-SubCell"/>
</dbReference>